<evidence type="ECO:0000313" key="2">
    <source>
        <dbReference type="Proteomes" id="UP000276776"/>
    </source>
</evidence>
<dbReference type="Proteomes" id="UP000276776">
    <property type="component" value="Unassembled WGS sequence"/>
</dbReference>
<dbReference type="AlphaFoldDB" id="A0A0N5CW09"/>
<proteinExistence type="predicted"/>
<reference evidence="1 2" key="2">
    <citation type="submission" date="2018-11" db="EMBL/GenBank/DDBJ databases">
        <authorList>
            <consortium name="Pathogen Informatics"/>
        </authorList>
    </citation>
    <scope>NUCLEOTIDE SEQUENCE [LARGE SCALE GENOMIC DNA]</scope>
</reference>
<dbReference type="WBParaSite" id="TCLT_0000451501-mRNA-1">
    <property type="protein sequence ID" value="TCLT_0000451501-mRNA-1"/>
    <property type="gene ID" value="TCLT_0000451501"/>
</dbReference>
<evidence type="ECO:0000313" key="3">
    <source>
        <dbReference type="WBParaSite" id="TCLT_0000451501-mRNA-1"/>
    </source>
</evidence>
<reference evidence="3" key="1">
    <citation type="submission" date="2017-02" db="UniProtKB">
        <authorList>
            <consortium name="WormBaseParasite"/>
        </authorList>
    </citation>
    <scope>IDENTIFICATION</scope>
</reference>
<organism evidence="3">
    <name type="scientific">Thelazia callipaeda</name>
    <name type="common">Oriental eyeworm</name>
    <name type="synonym">Parasitic nematode</name>
    <dbReference type="NCBI Taxonomy" id="103827"/>
    <lineage>
        <taxon>Eukaryota</taxon>
        <taxon>Metazoa</taxon>
        <taxon>Ecdysozoa</taxon>
        <taxon>Nematoda</taxon>
        <taxon>Chromadorea</taxon>
        <taxon>Rhabditida</taxon>
        <taxon>Spirurina</taxon>
        <taxon>Spiruromorpha</taxon>
        <taxon>Thelazioidea</taxon>
        <taxon>Thelaziidae</taxon>
        <taxon>Thelazia</taxon>
    </lineage>
</organism>
<sequence length="94" mass="10650">MEAVANIVNRTNDTLYNIIIYPEEGQILVLEVRQGEPIISQATTFLLNYLQGYRSDSGDVDYGNDDDDVDDDVSLFVLPTPFNVWPTHITQPIF</sequence>
<evidence type="ECO:0000313" key="1">
    <source>
        <dbReference type="EMBL" id="VDN01625.1"/>
    </source>
</evidence>
<name>A0A0N5CW09_THECL</name>
<keyword evidence="2" id="KW-1185">Reference proteome</keyword>
<dbReference type="EMBL" id="UYYF01004291">
    <property type="protein sequence ID" value="VDN01625.1"/>
    <property type="molecule type" value="Genomic_DNA"/>
</dbReference>
<protein>
    <submittedName>
        <fullName evidence="3">SM-ATX domain-containing protein</fullName>
    </submittedName>
</protein>
<gene>
    <name evidence="1" type="ORF">TCLT_LOCUS4504</name>
</gene>
<accession>A0A0N5CW09</accession>